<gene>
    <name evidence="3" type="ORF">BN59_03018</name>
</gene>
<dbReference type="STRING" id="1034943.BN59_03018"/>
<dbReference type="RefSeq" id="WP_044011819.1">
    <property type="nucleotide sequence ID" value="NZ_CCVW01000003.1"/>
</dbReference>
<dbReference type="PANTHER" id="PTHR46229:SF4">
    <property type="entry name" value="ACID STRESS PROTEIN IBAG"/>
    <property type="match status" value="1"/>
</dbReference>
<evidence type="ECO:0000256" key="1">
    <source>
        <dbReference type="ARBA" id="ARBA00005578"/>
    </source>
</evidence>
<keyword evidence="4" id="KW-1185">Reference proteome</keyword>
<evidence type="ECO:0000313" key="3">
    <source>
        <dbReference type="EMBL" id="CDZ78706.1"/>
    </source>
</evidence>
<protein>
    <submittedName>
        <fullName evidence="3">Transcriptional regulator BolA</fullName>
    </submittedName>
</protein>
<sequence length="81" mass="9261">MISNEEIERRLVESGEVDFVKVEGDGYHYQVTIVSEAFLGKSKVARQQWVYAKLKEYITSGSLHALSMKTLTKEEWGKNHG</sequence>
<dbReference type="Gene3D" id="3.30.300.90">
    <property type="entry name" value="BolA-like"/>
    <property type="match status" value="1"/>
</dbReference>
<dbReference type="Proteomes" id="UP000044071">
    <property type="component" value="Unassembled WGS sequence"/>
</dbReference>
<dbReference type="PANTHER" id="PTHR46229">
    <property type="entry name" value="BOLA TRANSCRIPTION REGULATOR"/>
    <property type="match status" value="1"/>
</dbReference>
<evidence type="ECO:0000313" key="4">
    <source>
        <dbReference type="Proteomes" id="UP000044071"/>
    </source>
</evidence>
<dbReference type="InterPro" id="IPR036065">
    <property type="entry name" value="BolA-like_sf"/>
</dbReference>
<name>A0A078L0L9_9GAMM</name>
<evidence type="ECO:0000256" key="2">
    <source>
        <dbReference type="RuleBase" id="RU003860"/>
    </source>
</evidence>
<dbReference type="OrthoDB" id="9801469at2"/>
<organism evidence="3 4">
    <name type="scientific">Legionella massiliensis</name>
    <dbReference type="NCBI Taxonomy" id="1034943"/>
    <lineage>
        <taxon>Bacteria</taxon>
        <taxon>Pseudomonadati</taxon>
        <taxon>Pseudomonadota</taxon>
        <taxon>Gammaproteobacteria</taxon>
        <taxon>Legionellales</taxon>
        <taxon>Legionellaceae</taxon>
        <taxon>Legionella</taxon>
    </lineage>
</organism>
<dbReference type="PIRSF" id="PIRSF003113">
    <property type="entry name" value="BolA"/>
    <property type="match status" value="1"/>
</dbReference>
<dbReference type="AlphaFoldDB" id="A0A078L0L9"/>
<reference evidence="3 4" key="1">
    <citation type="submission" date="2014-06" db="EMBL/GenBank/DDBJ databases">
        <authorList>
            <person name="Urmite Genomes Urmite Genomes"/>
        </authorList>
    </citation>
    <scope>NUCLEOTIDE SEQUENCE [LARGE SCALE GENOMIC DNA]</scope>
</reference>
<accession>A0A078L0L9</accession>
<dbReference type="eggNOG" id="COG5007">
    <property type="taxonomic scope" value="Bacteria"/>
</dbReference>
<dbReference type="Pfam" id="PF01722">
    <property type="entry name" value="BolA"/>
    <property type="match status" value="1"/>
</dbReference>
<dbReference type="InterPro" id="IPR050961">
    <property type="entry name" value="BolA/IbaG_stress_morph_reg"/>
</dbReference>
<dbReference type="InterPro" id="IPR002634">
    <property type="entry name" value="BolA"/>
</dbReference>
<dbReference type="SUPFAM" id="SSF82657">
    <property type="entry name" value="BolA-like"/>
    <property type="match status" value="1"/>
</dbReference>
<comment type="similarity">
    <text evidence="1 2">Belongs to the BolA/IbaG family.</text>
</comment>
<proteinExistence type="inferred from homology"/>
<dbReference type="EMBL" id="CCSB01000003">
    <property type="protein sequence ID" value="CDZ78706.1"/>
    <property type="molecule type" value="Genomic_DNA"/>
</dbReference>